<name>A0ABP0HS36_9DINO</name>
<feature type="compositionally biased region" description="Low complexity" evidence="1">
    <location>
        <begin position="74"/>
        <end position="105"/>
    </location>
</feature>
<gene>
    <name evidence="2" type="ORF">CCMP2556_LOCUS3070</name>
</gene>
<feature type="compositionally biased region" description="Low complexity" evidence="1">
    <location>
        <begin position="171"/>
        <end position="180"/>
    </location>
</feature>
<dbReference type="EMBL" id="CAXAMN010001170">
    <property type="protein sequence ID" value="CAK8992970.1"/>
    <property type="molecule type" value="Genomic_DNA"/>
</dbReference>
<comment type="caution">
    <text evidence="2">The sequence shown here is derived from an EMBL/GenBank/DDBJ whole genome shotgun (WGS) entry which is preliminary data.</text>
</comment>
<feature type="compositionally biased region" description="Polar residues" evidence="1">
    <location>
        <begin position="112"/>
        <end position="125"/>
    </location>
</feature>
<feature type="compositionally biased region" description="Basic and acidic residues" evidence="1">
    <location>
        <begin position="1"/>
        <end position="10"/>
    </location>
</feature>
<keyword evidence="3" id="KW-1185">Reference proteome</keyword>
<feature type="compositionally biased region" description="Polar residues" evidence="1">
    <location>
        <begin position="58"/>
        <end position="67"/>
    </location>
</feature>
<sequence length="384" mass="41822">MARTKGHDKAPTGGGQGTRASRASGRGVKRVKRPSAFLEDDDSDHIEKDFHPTMADPTGTTSSSTTVRPDCEAKAASSPQAPAKASKALAELNNPGPSAPSASSAELIKQAPNHSGPNPESSIASSLLHAPSATERALSQPVGPGAMRLREKTSVPKKAVAVVGPQKRSESPGSEMSSVSHIEDSPHDELAEFECLWKGAQEKIEPKILYIVDNESGIVLTITRELRTSVHAFRYGHLVWSSEFSKIEKKALGQGFVAFATHHHVHVLSSASGMAIFPPLRLKEPLEQMHIQHGFLLLLCRAGEIKVIDIALRTTIAETSLQDLCEPTELSEESLQLNDKGELSLYLTNRQLQFDTRLRLWMQQRLESGDSLKRADILESQEQR</sequence>
<proteinExistence type="predicted"/>
<evidence type="ECO:0000313" key="2">
    <source>
        <dbReference type="EMBL" id="CAK8992970.1"/>
    </source>
</evidence>
<reference evidence="2 3" key="1">
    <citation type="submission" date="2024-02" db="EMBL/GenBank/DDBJ databases">
        <authorList>
            <person name="Chen Y."/>
            <person name="Shah S."/>
            <person name="Dougan E. K."/>
            <person name="Thang M."/>
            <person name="Chan C."/>
        </authorList>
    </citation>
    <scope>NUCLEOTIDE SEQUENCE [LARGE SCALE GENOMIC DNA]</scope>
</reference>
<dbReference type="Proteomes" id="UP001642484">
    <property type="component" value="Unassembled WGS sequence"/>
</dbReference>
<accession>A0ABP0HS36</accession>
<feature type="region of interest" description="Disordered" evidence="1">
    <location>
        <begin position="1"/>
        <end position="184"/>
    </location>
</feature>
<protein>
    <submittedName>
        <fullName evidence="2">Uncharacterized protein</fullName>
    </submittedName>
</protein>
<organism evidence="2 3">
    <name type="scientific">Durusdinium trenchii</name>
    <dbReference type="NCBI Taxonomy" id="1381693"/>
    <lineage>
        <taxon>Eukaryota</taxon>
        <taxon>Sar</taxon>
        <taxon>Alveolata</taxon>
        <taxon>Dinophyceae</taxon>
        <taxon>Suessiales</taxon>
        <taxon>Symbiodiniaceae</taxon>
        <taxon>Durusdinium</taxon>
    </lineage>
</organism>
<evidence type="ECO:0000256" key="1">
    <source>
        <dbReference type="SAM" id="MobiDB-lite"/>
    </source>
</evidence>
<evidence type="ECO:0000313" key="3">
    <source>
        <dbReference type="Proteomes" id="UP001642484"/>
    </source>
</evidence>